<evidence type="ECO:0000256" key="1">
    <source>
        <dbReference type="ARBA" id="ARBA00022741"/>
    </source>
</evidence>
<keyword evidence="4" id="KW-0238">DNA-binding</keyword>
<name>A0A7W9NJE7_9PSEU</name>
<dbReference type="SUPFAM" id="SSF52540">
    <property type="entry name" value="P-loop containing nucleoside triphosphate hydrolases"/>
    <property type="match status" value="1"/>
</dbReference>
<evidence type="ECO:0000313" key="4">
    <source>
        <dbReference type="EMBL" id="MBB5895567.1"/>
    </source>
</evidence>
<sequence length="873" mass="94483">MESRLVGRDRELGVIDRAIGAVRGGERRILLVSGQAGIGKSRLAVSSLRRAKEHDFAVLMGSSSPLQAGLAYAPVVEALRRYLGTLPEPESAELLDGLHDIAGLIADPRLSPAPPTGDPELERTRMFEAVLRLVERITARRPALFVVDDLHWADRGTIELLHHLGRGSRRRRLLLWCGYRSAEPGGPLTALAMTVRRDESGVELALEPLSDNAVGELVGDLLGAPPRAELLSKVTARAQGVPLFVTALVGGGEIPDGLPVIVRDVVLDRLQRLDDRARRLLELIAVAGAGGSPRLLRTVWAEDGFDVVLRQLFQQGLVEELVDGPALTYRVSHPLYAEVAYAELTVGQRRSLHAAIAAALDRTDVLEAAPHYRDAGDLVDPARACEVLGAAGQRALDVHDAQEAVNYLSVALHHAQSIEHADVIPELMDGLARALQANGRLDDAASLWNHADALARSRGDSPRQRILGYYRSILEAERGNVSTPMLPVPFESEDPPIGLVVHWLIAVRANDLTRLWLVLDAMIGLTEHQDTAEARTVAHFGASVAARIGGDYAGAYTQNQIAIEASRAIGAESREHYAYAVKLQHPGLSILRGDVAAALRATGNPGASQVQFHLPGAVHYVEYVKVWATYISGDLAAALAVADDSLALAEQVGQDRLTGRALAARAFLLLENGNIARAEADLKAARECYDATHDDLVMVTDLAETAYALRTGAAVDATAYRPPRPLGDLLVDWLRVAYSGYLAVARKDQPAAQQVLQHLRVAGKTSPFLDALALRQEGLMLDDPELLQQAAARLDAMGARLSVPKALTGAQPLSKREREVVQLVGKGLTNAQIAERLFLSERTIETHLHNSYKKLRLTTRPALTRWALEHADD</sequence>
<protein>
    <submittedName>
        <fullName evidence="4">DNA-binding NarL/FixJ family response regulator</fullName>
    </submittedName>
</protein>
<dbReference type="PRINTS" id="PR00038">
    <property type="entry name" value="HTHLUXR"/>
</dbReference>
<dbReference type="GO" id="GO:0006355">
    <property type="term" value="P:regulation of DNA-templated transcription"/>
    <property type="evidence" value="ECO:0007669"/>
    <property type="project" value="InterPro"/>
</dbReference>
<dbReference type="InterPro" id="IPR036388">
    <property type="entry name" value="WH-like_DNA-bd_sf"/>
</dbReference>
<organism evidence="4 5">
    <name type="scientific">Kutzneria kofuensis</name>
    <dbReference type="NCBI Taxonomy" id="103725"/>
    <lineage>
        <taxon>Bacteria</taxon>
        <taxon>Bacillati</taxon>
        <taxon>Actinomycetota</taxon>
        <taxon>Actinomycetes</taxon>
        <taxon>Pseudonocardiales</taxon>
        <taxon>Pseudonocardiaceae</taxon>
        <taxon>Kutzneria</taxon>
    </lineage>
</organism>
<evidence type="ECO:0000259" key="3">
    <source>
        <dbReference type="PROSITE" id="PS50043"/>
    </source>
</evidence>
<dbReference type="PROSITE" id="PS00622">
    <property type="entry name" value="HTH_LUXR_1"/>
    <property type="match status" value="1"/>
</dbReference>
<dbReference type="InterPro" id="IPR011990">
    <property type="entry name" value="TPR-like_helical_dom_sf"/>
</dbReference>
<dbReference type="PROSITE" id="PS50043">
    <property type="entry name" value="HTH_LUXR_2"/>
    <property type="match status" value="1"/>
</dbReference>
<dbReference type="PANTHER" id="PTHR16305:SF28">
    <property type="entry name" value="GUANYLATE CYCLASE DOMAIN-CONTAINING PROTEIN"/>
    <property type="match status" value="1"/>
</dbReference>
<dbReference type="EMBL" id="JACHIR010000001">
    <property type="protein sequence ID" value="MBB5895567.1"/>
    <property type="molecule type" value="Genomic_DNA"/>
</dbReference>
<evidence type="ECO:0000313" key="5">
    <source>
        <dbReference type="Proteomes" id="UP000585638"/>
    </source>
</evidence>
<dbReference type="Pfam" id="PF00196">
    <property type="entry name" value="GerE"/>
    <property type="match status" value="1"/>
</dbReference>
<dbReference type="GO" id="GO:0005524">
    <property type="term" value="F:ATP binding"/>
    <property type="evidence" value="ECO:0007669"/>
    <property type="project" value="UniProtKB-KW"/>
</dbReference>
<dbReference type="Gene3D" id="1.10.10.10">
    <property type="entry name" value="Winged helix-like DNA-binding domain superfamily/Winged helix DNA-binding domain"/>
    <property type="match status" value="1"/>
</dbReference>
<dbReference type="Gene3D" id="3.40.50.300">
    <property type="entry name" value="P-loop containing nucleotide triphosphate hydrolases"/>
    <property type="match status" value="1"/>
</dbReference>
<keyword evidence="5" id="KW-1185">Reference proteome</keyword>
<dbReference type="SMART" id="SM00421">
    <property type="entry name" value="HTH_LUXR"/>
    <property type="match status" value="1"/>
</dbReference>
<evidence type="ECO:0000256" key="2">
    <source>
        <dbReference type="ARBA" id="ARBA00022840"/>
    </source>
</evidence>
<dbReference type="Pfam" id="PF13191">
    <property type="entry name" value="AAA_16"/>
    <property type="match status" value="1"/>
</dbReference>
<dbReference type="Proteomes" id="UP000585638">
    <property type="component" value="Unassembled WGS sequence"/>
</dbReference>
<accession>A0A7W9NJE7</accession>
<dbReference type="InterPro" id="IPR027417">
    <property type="entry name" value="P-loop_NTPase"/>
</dbReference>
<keyword evidence="2" id="KW-0067">ATP-binding</keyword>
<proteinExistence type="predicted"/>
<gene>
    <name evidence="4" type="ORF">BJ998_006763</name>
</gene>
<comment type="caution">
    <text evidence="4">The sequence shown here is derived from an EMBL/GenBank/DDBJ whole genome shotgun (WGS) entry which is preliminary data.</text>
</comment>
<dbReference type="GO" id="GO:0004016">
    <property type="term" value="F:adenylate cyclase activity"/>
    <property type="evidence" value="ECO:0007669"/>
    <property type="project" value="TreeGrafter"/>
</dbReference>
<keyword evidence="1" id="KW-0547">Nucleotide-binding</keyword>
<dbReference type="AlphaFoldDB" id="A0A7W9NJE7"/>
<dbReference type="InterPro" id="IPR016032">
    <property type="entry name" value="Sig_transdc_resp-reg_C-effctor"/>
</dbReference>
<dbReference type="PANTHER" id="PTHR16305">
    <property type="entry name" value="TESTICULAR SOLUBLE ADENYLYL CYCLASE"/>
    <property type="match status" value="1"/>
</dbReference>
<dbReference type="SUPFAM" id="SSF48452">
    <property type="entry name" value="TPR-like"/>
    <property type="match status" value="1"/>
</dbReference>
<dbReference type="InterPro" id="IPR000792">
    <property type="entry name" value="Tscrpt_reg_LuxR_C"/>
</dbReference>
<reference evidence="4 5" key="1">
    <citation type="submission" date="2020-08" db="EMBL/GenBank/DDBJ databases">
        <title>Sequencing the genomes of 1000 actinobacteria strains.</title>
        <authorList>
            <person name="Klenk H.-P."/>
        </authorList>
    </citation>
    <scope>NUCLEOTIDE SEQUENCE [LARGE SCALE GENOMIC DNA]</scope>
    <source>
        <strain evidence="4 5">DSM 43851</strain>
    </source>
</reference>
<dbReference type="InterPro" id="IPR041664">
    <property type="entry name" value="AAA_16"/>
</dbReference>
<feature type="domain" description="HTH luxR-type" evidence="3">
    <location>
        <begin position="806"/>
        <end position="871"/>
    </location>
</feature>
<dbReference type="GO" id="GO:0003677">
    <property type="term" value="F:DNA binding"/>
    <property type="evidence" value="ECO:0007669"/>
    <property type="project" value="UniProtKB-KW"/>
</dbReference>
<dbReference type="GO" id="GO:0005737">
    <property type="term" value="C:cytoplasm"/>
    <property type="evidence" value="ECO:0007669"/>
    <property type="project" value="TreeGrafter"/>
</dbReference>
<dbReference type="RefSeq" id="WP_184867347.1">
    <property type="nucleotide sequence ID" value="NZ_BAAAWY010000098.1"/>
</dbReference>
<dbReference type="SUPFAM" id="SSF46894">
    <property type="entry name" value="C-terminal effector domain of the bipartite response regulators"/>
    <property type="match status" value="1"/>
</dbReference>
<dbReference type="CDD" id="cd06170">
    <property type="entry name" value="LuxR_C_like"/>
    <property type="match status" value="1"/>
</dbReference>